<organism evidence="2 3">
    <name type="scientific">Hymenobacter yonginensis</name>
    <dbReference type="NCBI Taxonomy" id="748197"/>
    <lineage>
        <taxon>Bacteria</taxon>
        <taxon>Pseudomonadati</taxon>
        <taxon>Bacteroidota</taxon>
        <taxon>Cytophagia</taxon>
        <taxon>Cytophagales</taxon>
        <taxon>Hymenobacteraceae</taxon>
        <taxon>Hymenobacter</taxon>
    </lineage>
</organism>
<keyword evidence="1" id="KW-1133">Transmembrane helix</keyword>
<keyword evidence="1" id="KW-0812">Transmembrane</keyword>
<dbReference type="EMBL" id="CP115396">
    <property type="protein sequence ID" value="WBO86153.1"/>
    <property type="molecule type" value="Genomic_DNA"/>
</dbReference>
<accession>A0ABY7PT87</accession>
<evidence type="ECO:0000313" key="3">
    <source>
        <dbReference type="Proteomes" id="UP001211872"/>
    </source>
</evidence>
<feature type="transmembrane region" description="Helical" evidence="1">
    <location>
        <begin position="50"/>
        <end position="68"/>
    </location>
</feature>
<protein>
    <submittedName>
        <fullName evidence="2">Uncharacterized protein</fullName>
    </submittedName>
</protein>
<sequence>MKRVLGYVLIGLAVVLALAAVGQVQALLQAIGGVLFIFSGRLDAAGAGRAMGHLFYWFLHFGLLYWLWHHGRQWTKAPVGKTE</sequence>
<dbReference type="RefSeq" id="WP_270128735.1">
    <property type="nucleotide sequence ID" value="NZ_CP115396.1"/>
</dbReference>
<reference evidence="2 3" key="1">
    <citation type="journal article" date="2011" name="Int. J. Syst. Evol. Microbiol.">
        <title>Hymenobacter yonginensis sp. nov., isolated from a mesotrophic artificial lake.</title>
        <authorList>
            <person name="Joung Y."/>
            <person name="Cho S.H."/>
            <person name="Kim H."/>
            <person name="Kim S.B."/>
            <person name="Joh K."/>
        </authorList>
    </citation>
    <scope>NUCLEOTIDE SEQUENCE [LARGE SCALE GENOMIC DNA]</scope>
    <source>
        <strain evidence="2 3">KCTC 22745</strain>
    </source>
</reference>
<evidence type="ECO:0000313" key="2">
    <source>
        <dbReference type="EMBL" id="WBO86153.1"/>
    </source>
</evidence>
<keyword evidence="3" id="KW-1185">Reference proteome</keyword>
<dbReference type="Proteomes" id="UP001211872">
    <property type="component" value="Chromosome"/>
</dbReference>
<keyword evidence="1" id="KW-0472">Membrane</keyword>
<name>A0ABY7PT87_9BACT</name>
<gene>
    <name evidence="2" type="ORF">O9Z63_07815</name>
</gene>
<evidence type="ECO:0000256" key="1">
    <source>
        <dbReference type="SAM" id="Phobius"/>
    </source>
</evidence>
<proteinExistence type="predicted"/>